<evidence type="ECO:0000256" key="1">
    <source>
        <dbReference type="SAM" id="MobiDB-lite"/>
    </source>
</evidence>
<accession>A0A074Z2I0</accession>
<dbReference type="GeneID" id="20324608"/>
<evidence type="ECO:0000313" key="3">
    <source>
        <dbReference type="Proteomes" id="UP000054324"/>
    </source>
</evidence>
<evidence type="ECO:0000313" key="2">
    <source>
        <dbReference type="EMBL" id="KER21163.1"/>
    </source>
</evidence>
<dbReference type="Proteomes" id="UP000054324">
    <property type="component" value="Unassembled WGS sequence"/>
</dbReference>
<protein>
    <submittedName>
        <fullName evidence="2">Uncharacterized protein</fullName>
    </submittedName>
</protein>
<dbReference type="KEGG" id="ovi:T265_10440"/>
<sequence length="71" mass="7832">MDQKTVILNNHVKRQTTDHIEVLLGVVDDGDDDDDDDDCDDDDDDDGDDRDDGDDNGDAKGADVSCSRDYL</sequence>
<name>A0A074Z2I0_OPIVI</name>
<organism evidence="2 3">
    <name type="scientific">Opisthorchis viverrini</name>
    <name type="common">Southeast Asian liver fluke</name>
    <dbReference type="NCBI Taxonomy" id="6198"/>
    <lineage>
        <taxon>Eukaryota</taxon>
        <taxon>Metazoa</taxon>
        <taxon>Spiralia</taxon>
        <taxon>Lophotrochozoa</taxon>
        <taxon>Platyhelminthes</taxon>
        <taxon>Trematoda</taxon>
        <taxon>Digenea</taxon>
        <taxon>Opisthorchiida</taxon>
        <taxon>Opisthorchiata</taxon>
        <taxon>Opisthorchiidae</taxon>
        <taxon>Opisthorchis</taxon>
    </lineage>
</organism>
<keyword evidence="3" id="KW-1185">Reference proteome</keyword>
<proteinExistence type="predicted"/>
<feature type="region of interest" description="Disordered" evidence="1">
    <location>
        <begin position="26"/>
        <end position="71"/>
    </location>
</feature>
<dbReference type="AlphaFoldDB" id="A0A074Z2I0"/>
<gene>
    <name evidence="2" type="ORF">T265_10440</name>
</gene>
<dbReference type="CTD" id="20324608"/>
<dbReference type="RefSeq" id="XP_009175079.1">
    <property type="nucleotide sequence ID" value="XM_009176815.1"/>
</dbReference>
<dbReference type="EMBL" id="KL596988">
    <property type="protein sequence ID" value="KER21163.1"/>
    <property type="molecule type" value="Genomic_DNA"/>
</dbReference>
<feature type="compositionally biased region" description="Acidic residues" evidence="1">
    <location>
        <begin position="28"/>
        <end position="56"/>
    </location>
</feature>
<reference evidence="2 3" key="1">
    <citation type="submission" date="2013-11" db="EMBL/GenBank/DDBJ databases">
        <title>Opisthorchis viverrini - life in the bile duct.</title>
        <authorList>
            <person name="Young N.D."/>
            <person name="Nagarajan N."/>
            <person name="Lin S.J."/>
            <person name="Korhonen P.K."/>
            <person name="Jex A.R."/>
            <person name="Hall R.S."/>
            <person name="Safavi-Hemami H."/>
            <person name="Kaewkong W."/>
            <person name="Bertrand D."/>
            <person name="Gao S."/>
            <person name="Seet Q."/>
            <person name="Wongkham S."/>
            <person name="Teh B.T."/>
            <person name="Wongkham C."/>
            <person name="Intapan P.M."/>
            <person name="Maleewong W."/>
            <person name="Yang X."/>
            <person name="Hu M."/>
            <person name="Wang Z."/>
            <person name="Hofmann A."/>
            <person name="Sternberg P.W."/>
            <person name="Tan P."/>
            <person name="Wang J."/>
            <person name="Gasser R.B."/>
        </authorList>
    </citation>
    <scope>NUCLEOTIDE SEQUENCE [LARGE SCALE GENOMIC DNA]</scope>
</reference>